<dbReference type="EMBL" id="JAHKPV010000001">
    <property type="protein sequence ID" value="MBU2873042.1"/>
    <property type="molecule type" value="Genomic_DNA"/>
</dbReference>
<evidence type="ECO:0000313" key="1">
    <source>
        <dbReference type="EMBL" id="MBU2873042.1"/>
    </source>
</evidence>
<gene>
    <name evidence="1" type="ORF">KO508_03390</name>
</gene>
<proteinExistence type="predicted"/>
<reference evidence="1 2" key="1">
    <citation type="submission" date="2021-05" db="EMBL/GenBank/DDBJ databases">
        <title>Draft genomes of bacteria isolated from model marine particles.</title>
        <authorList>
            <person name="Datta M.S."/>
            <person name="Schwartzman J.A."/>
            <person name="Enke T.N."/>
            <person name="Saavedra J."/>
            <person name="Cermak N."/>
            <person name="Cordero O.X."/>
        </authorList>
    </citation>
    <scope>NUCLEOTIDE SEQUENCE [LARGE SCALE GENOMIC DNA]</scope>
    <source>
        <strain evidence="1 2">D2M19</strain>
    </source>
</reference>
<keyword evidence="2" id="KW-1185">Reference proteome</keyword>
<organism evidence="1 2">
    <name type="scientific">Marinobacter salexigens</name>
    <dbReference type="NCBI Taxonomy" id="1925763"/>
    <lineage>
        <taxon>Bacteria</taxon>
        <taxon>Pseudomonadati</taxon>
        <taxon>Pseudomonadota</taxon>
        <taxon>Gammaproteobacteria</taxon>
        <taxon>Pseudomonadales</taxon>
        <taxon>Marinobacteraceae</taxon>
        <taxon>Marinobacter</taxon>
    </lineage>
</organism>
<protein>
    <submittedName>
        <fullName evidence="1">Uncharacterized protein</fullName>
    </submittedName>
</protein>
<dbReference type="RefSeq" id="WP_216006902.1">
    <property type="nucleotide sequence ID" value="NZ_JAHKPV010000001.1"/>
</dbReference>
<comment type="caution">
    <text evidence="1">The sequence shown here is derived from an EMBL/GenBank/DDBJ whole genome shotgun (WGS) entry which is preliminary data.</text>
</comment>
<accession>A0ABS6A4F4</accession>
<sequence length="91" mass="10150">MTIIINTAKAECQLLVTDPHELVVAAKELERIHARSVKEAPENVPGLQLREIHGKPDYELWLQGIAADRVLFCDSGWQTDLRLLLCAASCL</sequence>
<evidence type="ECO:0000313" key="2">
    <source>
        <dbReference type="Proteomes" id="UP000753376"/>
    </source>
</evidence>
<name>A0ABS6A4F4_9GAMM</name>
<dbReference type="Proteomes" id="UP000753376">
    <property type="component" value="Unassembled WGS sequence"/>
</dbReference>